<sequence length="150" mass="17790">MSGYLRPKVKGATVFFTVALASRGSDLLVREVDRLRDAVRLTQAERPFGIDAWVVLPDHVHAVWTLPEGERDFPTRWRLIKSRFSMGLPKGELSRSHVTRQERGVWQRRYWEHHIRDEADYRVHVEYCWHNPVKHGLVSRPEDWPFSSYR</sequence>
<dbReference type="SMART" id="SM01321">
    <property type="entry name" value="Y1_Tnp"/>
    <property type="match status" value="1"/>
</dbReference>
<evidence type="ECO:0000259" key="1">
    <source>
        <dbReference type="SMART" id="SM01321"/>
    </source>
</evidence>
<comment type="caution">
    <text evidence="2">The sequence shown here is derived from an EMBL/GenBank/DDBJ whole genome shotgun (WGS) entry which is preliminary data.</text>
</comment>
<dbReference type="InterPro" id="IPR002686">
    <property type="entry name" value="Transposase_17"/>
</dbReference>
<name>A0A2W5S9S3_CERSP</name>
<dbReference type="GO" id="GO:0004803">
    <property type="term" value="F:transposase activity"/>
    <property type="evidence" value="ECO:0007669"/>
    <property type="project" value="InterPro"/>
</dbReference>
<dbReference type="SUPFAM" id="SSF143422">
    <property type="entry name" value="Transposase IS200-like"/>
    <property type="match status" value="1"/>
</dbReference>
<dbReference type="PANTHER" id="PTHR36966">
    <property type="entry name" value="REP-ASSOCIATED TYROSINE TRANSPOSASE"/>
    <property type="match status" value="1"/>
</dbReference>
<dbReference type="InterPro" id="IPR052715">
    <property type="entry name" value="RAYT_transposase"/>
</dbReference>
<organism evidence="2 3">
    <name type="scientific">Cereibacter sphaeroides</name>
    <name type="common">Rhodobacter sphaeroides</name>
    <dbReference type="NCBI Taxonomy" id="1063"/>
    <lineage>
        <taxon>Bacteria</taxon>
        <taxon>Pseudomonadati</taxon>
        <taxon>Pseudomonadota</taxon>
        <taxon>Alphaproteobacteria</taxon>
        <taxon>Rhodobacterales</taxon>
        <taxon>Paracoccaceae</taxon>
        <taxon>Cereibacter</taxon>
    </lineage>
</organism>
<dbReference type="NCBIfam" id="NF047646">
    <property type="entry name" value="REP_Tyr_transpos"/>
    <property type="match status" value="1"/>
</dbReference>
<dbReference type="InterPro" id="IPR036515">
    <property type="entry name" value="Transposase_17_sf"/>
</dbReference>
<dbReference type="GO" id="GO:0006313">
    <property type="term" value="P:DNA transposition"/>
    <property type="evidence" value="ECO:0007669"/>
    <property type="project" value="InterPro"/>
</dbReference>
<dbReference type="GO" id="GO:0043565">
    <property type="term" value="F:sequence-specific DNA binding"/>
    <property type="evidence" value="ECO:0007669"/>
    <property type="project" value="TreeGrafter"/>
</dbReference>
<feature type="domain" description="Transposase IS200-like" evidence="1">
    <location>
        <begin position="9"/>
        <end position="131"/>
    </location>
</feature>
<dbReference type="Proteomes" id="UP000248975">
    <property type="component" value="Unassembled WGS sequence"/>
</dbReference>
<dbReference type="EMBL" id="QFQS01000005">
    <property type="protein sequence ID" value="PZQ95865.1"/>
    <property type="molecule type" value="Genomic_DNA"/>
</dbReference>
<reference evidence="2 3" key="1">
    <citation type="submission" date="2017-08" db="EMBL/GenBank/DDBJ databases">
        <title>Infants hospitalized years apart are colonized by the same room-sourced microbial strains.</title>
        <authorList>
            <person name="Brooks B."/>
            <person name="Olm M.R."/>
            <person name="Firek B.A."/>
            <person name="Baker R."/>
            <person name="Thomas B.C."/>
            <person name="Morowitz M.J."/>
            <person name="Banfield J.F."/>
        </authorList>
    </citation>
    <scope>NUCLEOTIDE SEQUENCE [LARGE SCALE GENOMIC DNA]</scope>
    <source>
        <strain evidence="2">S2_003_000_R2_11</strain>
    </source>
</reference>
<proteinExistence type="predicted"/>
<dbReference type="PANTHER" id="PTHR36966:SF1">
    <property type="entry name" value="REP-ASSOCIATED TYROSINE TRANSPOSASE"/>
    <property type="match status" value="1"/>
</dbReference>
<accession>A0A2W5S9S3</accession>
<dbReference type="AlphaFoldDB" id="A0A2W5S9S3"/>
<evidence type="ECO:0000313" key="2">
    <source>
        <dbReference type="EMBL" id="PZQ95865.1"/>
    </source>
</evidence>
<dbReference type="Gene3D" id="3.30.70.1290">
    <property type="entry name" value="Transposase IS200-like"/>
    <property type="match status" value="1"/>
</dbReference>
<gene>
    <name evidence="2" type="ORF">DI533_17650</name>
</gene>
<protein>
    <submittedName>
        <fullName evidence="2">Transposase</fullName>
    </submittedName>
</protein>
<evidence type="ECO:0000313" key="3">
    <source>
        <dbReference type="Proteomes" id="UP000248975"/>
    </source>
</evidence>